<dbReference type="SUPFAM" id="SSF57938">
    <property type="entry name" value="DnaJ/Hsp40 cysteine-rich domain"/>
    <property type="match status" value="1"/>
</dbReference>
<sequence>MTEDYTVYAHEEDVENCPECNGEGERDYGLCHSCGGTGIVDRSPGESFYEVESIRVYPNPQSPIT</sequence>
<organism evidence="1 2">
    <name type="scientific">Dendronalium phyllosphericum CENA369</name>
    <dbReference type="NCBI Taxonomy" id="1725256"/>
    <lineage>
        <taxon>Bacteria</taxon>
        <taxon>Bacillati</taxon>
        <taxon>Cyanobacteriota</taxon>
        <taxon>Cyanophyceae</taxon>
        <taxon>Nostocales</taxon>
        <taxon>Nostocaceae</taxon>
        <taxon>Dendronalium</taxon>
        <taxon>Dendronalium phyllosphericum</taxon>
    </lineage>
</organism>
<accession>A0A8J7IIY8</accession>
<keyword evidence="2" id="KW-1185">Reference proteome</keyword>
<reference evidence="1 2" key="1">
    <citation type="journal article" date="2021" name="Int. J. Syst. Evol. Microbiol.">
        <title>Amazonocrinis nigriterrae gen. nov., sp. nov., Atlanticothrix silvestris gen. nov., sp. nov. and Dendronalium phyllosphericum gen. nov., sp. nov., nostocacean cyanobacteria from Brazilian environments.</title>
        <authorList>
            <person name="Alvarenga D.O."/>
            <person name="Andreote A.P.D."/>
            <person name="Branco L.H.Z."/>
            <person name="Delbaje E."/>
            <person name="Cruz R.B."/>
            <person name="Varani A.M."/>
            <person name="Fiore M.F."/>
        </authorList>
    </citation>
    <scope>NUCLEOTIDE SEQUENCE [LARGE SCALE GENOMIC DNA]</scope>
    <source>
        <strain evidence="1 2">CENA369</strain>
    </source>
</reference>
<evidence type="ECO:0000313" key="2">
    <source>
        <dbReference type="Proteomes" id="UP000662314"/>
    </source>
</evidence>
<evidence type="ECO:0000313" key="1">
    <source>
        <dbReference type="EMBL" id="MBH8578303.1"/>
    </source>
</evidence>
<comment type="caution">
    <text evidence="1">The sequence shown here is derived from an EMBL/GenBank/DDBJ whole genome shotgun (WGS) entry which is preliminary data.</text>
</comment>
<protein>
    <submittedName>
        <fullName evidence="1">Uncharacterized protein</fullName>
    </submittedName>
</protein>
<name>A0A8J7IIY8_9NOST</name>
<dbReference type="Gene3D" id="6.20.20.10">
    <property type="match status" value="1"/>
</dbReference>
<dbReference type="AlphaFoldDB" id="A0A8J7IIY8"/>
<proteinExistence type="predicted"/>
<gene>
    <name evidence="1" type="ORF">I8752_36270</name>
</gene>
<dbReference type="EMBL" id="JAECZA010000320">
    <property type="protein sequence ID" value="MBH8578303.1"/>
    <property type="molecule type" value="Genomic_DNA"/>
</dbReference>
<dbReference type="RefSeq" id="WP_214436972.1">
    <property type="nucleotide sequence ID" value="NZ_CAWPUQ010000260.1"/>
</dbReference>
<dbReference type="Proteomes" id="UP000662314">
    <property type="component" value="Unassembled WGS sequence"/>
</dbReference>
<dbReference type="InterPro" id="IPR036410">
    <property type="entry name" value="HSP_DnaJ_Cys-rich_dom_sf"/>
</dbReference>